<accession>A0ABQ7FS58</accession>
<feature type="non-terminal residue" evidence="1">
    <location>
        <position position="1"/>
    </location>
</feature>
<protein>
    <submittedName>
        <fullName evidence="1">Uncharacterized protein</fullName>
    </submittedName>
</protein>
<gene>
    <name evidence="1" type="ORF">DUNSADRAFT_10940</name>
</gene>
<dbReference type="Proteomes" id="UP000815325">
    <property type="component" value="Unassembled WGS sequence"/>
</dbReference>
<name>A0ABQ7FS58_DUNSA</name>
<evidence type="ECO:0000313" key="2">
    <source>
        <dbReference type="Proteomes" id="UP000815325"/>
    </source>
</evidence>
<organism evidence="1 2">
    <name type="scientific">Dunaliella salina</name>
    <name type="common">Green alga</name>
    <name type="synonym">Protococcus salinus</name>
    <dbReference type="NCBI Taxonomy" id="3046"/>
    <lineage>
        <taxon>Eukaryota</taxon>
        <taxon>Viridiplantae</taxon>
        <taxon>Chlorophyta</taxon>
        <taxon>core chlorophytes</taxon>
        <taxon>Chlorophyceae</taxon>
        <taxon>CS clade</taxon>
        <taxon>Chlamydomonadales</taxon>
        <taxon>Dunaliellaceae</taxon>
        <taxon>Dunaliella</taxon>
    </lineage>
</organism>
<keyword evidence="2" id="KW-1185">Reference proteome</keyword>
<evidence type="ECO:0000313" key="1">
    <source>
        <dbReference type="EMBL" id="KAF5825380.1"/>
    </source>
</evidence>
<reference evidence="1" key="1">
    <citation type="submission" date="2017-08" db="EMBL/GenBank/DDBJ databases">
        <authorList>
            <person name="Polle J.E."/>
            <person name="Barry K."/>
            <person name="Cushman J."/>
            <person name="Schmutz J."/>
            <person name="Tran D."/>
            <person name="Hathwaick L.T."/>
            <person name="Yim W.C."/>
            <person name="Jenkins J."/>
            <person name="Mckie-Krisberg Z.M."/>
            <person name="Prochnik S."/>
            <person name="Lindquist E."/>
            <person name="Dockter R.B."/>
            <person name="Adam C."/>
            <person name="Molina H."/>
            <person name="Bunkerborg J."/>
            <person name="Jin E."/>
            <person name="Buchheim M."/>
            <person name="Magnuson J."/>
        </authorList>
    </citation>
    <scope>NUCLEOTIDE SEQUENCE</scope>
    <source>
        <strain evidence="1">CCAP 19/18</strain>
    </source>
</reference>
<sequence>PPTWCIEASTRRHTRELVLVSRGTACTFRRCMRPPRALFSAAALLLALACSLNTKCAAALTDLEQGHPAQPRGKRQADERYFHPETFAFHHLVYNVHYVSTQSTRFKSCVVQYCICWNMEAACGESTLSSLKLGTCQTSEAPI</sequence>
<proteinExistence type="predicted"/>
<comment type="caution">
    <text evidence="1">The sequence shown here is derived from an EMBL/GenBank/DDBJ whole genome shotgun (WGS) entry which is preliminary data.</text>
</comment>
<dbReference type="EMBL" id="MU073417">
    <property type="protein sequence ID" value="KAF5825380.1"/>
    <property type="molecule type" value="Genomic_DNA"/>
</dbReference>